<keyword evidence="2" id="KW-0732">Signal</keyword>
<name>A0A1I5X8J1_9GAMM</name>
<dbReference type="EMBL" id="FOWR01000059">
    <property type="protein sequence ID" value="SFQ28303.1"/>
    <property type="molecule type" value="Genomic_DNA"/>
</dbReference>
<dbReference type="STRING" id="1121869.SAMN03084138_04598"/>
<dbReference type="Proteomes" id="UP000182692">
    <property type="component" value="Unassembled WGS sequence"/>
</dbReference>
<protein>
    <submittedName>
        <fullName evidence="5">Transglutaminase-like superfamily protein</fullName>
    </submittedName>
</protein>
<dbReference type="InterPro" id="IPR002931">
    <property type="entry name" value="Transglutaminase-like"/>
</dbReference>
<dbReference type="Gene3D" id="2.60.40.3140">
    <property type="match status" value="1"/>
</dbReference>
<evidence type="ECO:0000259" key="3">
    <source>
        <dbReference type="Pfam" id="PF01841"/>
    </source>
</evidence>
<sequence>MKKYLFALSVIAWLPLTDIALAATSGSTLSNHASPHASKPASPNNGNMFGPMPDWVSPVSAIPTFDEKGHHYDQQYLLVDKQLNLSVTEPVMYKRYTSKVVSIKGVESASQISIDFDPAYQHVLVHRLNIVRDGKVIDRKKSAKTSQFKREVDLDALLYNGEETLHIVLDDVQIGDIIDYSYTLTGYNPVFGDHREWYIKSGWATSVALTNTRIIVPKNSPITVTNLESKGKGTLTTSQQSNTTVYRYREENGLYDFDESEQPRWYNPYPYLHISSYKDWQDVVNWALPLYQATPDDDEVQALVSDIRDTYPADIKRQVVAAIHFVQNNIRYLGEENGIGSHKPRPPAQIVAQGYGDCKDKALLLVSMLNALGIDAYPALVDTYWRDQLNEQPAAPYSFNHVIVHIDFGGEPMWIDATRTHQGSKLTTMAQSQLGYALVLKPGERSLKAMHTPDQDVIQDVEQKYVVNHADKKSYLTVKTTYRGIEAEQWRRYLESKPLRELGEEYANYYASYFEALDLLRPLTITDDPNQNELTLHEAYAVDGLWSKDDDTYVFVISGDIVDDYLVKPDLIRRKTPFRYGTEGAVHQKIQISLPETWNITPSKHSIDSPFFEFKSSLKAVSGPGDTLLDKTYVEADYYYRAKARHVKASELRQYLRHVDDAWDNVDYEFTYRPNTP</sequence>
<feature type="domain" description="DUF3857" evidence="4">
    <location>
        <begin position="92"/>
        <end position="252"/>
    </location>
</feature>
<dbReference type="InterPro" id="IPR038765">
    <property type="entry name" value="Papain-like_cys_pep_sf"/>
</dbReference>
<gene>
    <name evidence="5" type="ORF">SAMN03084138_04598</name>
</gene>
<dbReference type="Gene3D" id="3.10.620.30">
    <property type="match status" value="1"/>
</dbReference>
<dbReference type="InterPro" id="IPR024618">
    <property type="entry name" value="DUF3857"/>
</dbReference>
<accession>A0A1I5X8J1</accession>
<organism evidence="5 6">
    <name type="scientific">Enterovibrio norvegicus DSM 15893</name>
    <dbReference type="NCBI Taxonomy" id="1121869"/>
    <lineage>
        <taxon>Bacteria</taxon>
        <taxon>Pseudomonadati</taxon>
        <taxon>Pseudomonadota</taxon>
        <taxon>Gammaproteobacteria</taxon>
        <taxon>Vibrionales</taxon>
        <taxon>Vibrionaceae</taxon>
        <taxon>Enterovibrio</taxon>
    </lineage>
</organism>
<feature type="chain" id="PRO_5010322351" evidence="2">
    <location>
        <begin position="23"/>
        <end position="677"/>
    </location>
</feature>
<evidence type="ECO:0000256" key="1">
    <source>
        <dbReference type="SAM" id="MobiDB-lite"/>
    </source>
</evidence>
<feature type="signal peptide" evidence="2">
    <location>
        <begin position="1"/>
        <end position="22"/>
    </location>
</feature>
<dbReference type="OrthoDB" id="8595007at2"/>
<dbReference type="GeneID" id="35869749"/>
<dbReference type="Pfam" id="PF01841">
    <property type="entry name" value="Transglut_core"/>
    <property type="match status" value="1"/>
</dbReference>
<feature type="region of interest" description="Disordered" evidence="1">
    <location>
        <begin position="30"/>
        <end position="49"/>
    </location>
</feature>
<reference evidence="5 6" key="1">
    <citation type="submission" date="2016-10" db="EMBL/GenBank/DDBJ databases">
        <authorList>
            <person name="de Groot N.N."/>
        </authorList>
    </citation>
    <scope>NUCLEOTIDE SEQUENCE [LARGE SCALE GENOMIC DNA]</scope>
    <source>
        <strain evidence="5 6">DSM 15893</strain>
    </source>
</reference>
<dbReference type="RefSeq" id="WP_017013183.1">
    <property type="nucleotide sequence ID" value="NZ_FOWR01000059.1"/>
</dbReference>
<dbReference type="SUPFAM" id="SSF54001">
    <property type="entry name" value="Cysteine proteinases"/>
    <property type="match status" value="1"/>
</dbReference>
<dbReference type="Pfam" id="PF12969">
    <property type="entry name" value="DUF3857"/>
    <property type="match status" value="1"/>
</dbReference>
<proteinExistence type="predicted"/>
<dbReference type="AlphaFoldDB" id="A0A1I5X8J1"/>
<evidence type="ECO:0000256" key="2">
    <source>
        <dbReference type="SAM" id="SignalP"/>
    </source>
</evidence>
<evidence type="ECO:0000313" key="6">
    <source>
        <dbReference type="Proteomes" id="UP000182692"/>
    </source>
</evidence>
<evidence type="ECO:0000313" key="5">
    <source>
        <dbReference type="EMBL" id="SFQ28303.1"/>
    </source>
</evidence>
<feature type="domain" description="Transglutaminase-like" evidence="3">
    <location>
        <begin position="304"/>
        <end position="388"/>
    </location>
</feature>
<evidence type="ECO:0000259" key="4">
    <source>
        <dbReference type="Pfam" id="PF12969"/>
    </source>
</evidence>